<dbReference type="RefSeq" id="WP_105513301.1">
    <property type="nucleotide sequence ID" value="NZ_PVEP01000001.1"/>
</dbReference>
<protein>
    <submittedName>
        <fullName evidence="1">Uncharacterized protein (TIGR02246 family)</fullName>
    </submittedName>
</protein>
<gene>
    <name evidence="1" type="ORF">LX70_00925</name>
</gene>
<proteinExistence type="predicted"/>
<keyword evidence="2" id="KW-1185">Reference proteome</keyword>
<reference evidence="1 2" key="1">
    <citation type="submission" date="2018-02" db="EMBL/GenBank/DDBJ databases">
        <title>Genomic Encyclopedia of Archaeal and Bacterial Type Strains, Phase II (KMG-II): from individual species to whole genera.</title>
        <authorList>
            <person name="Goeker M."/>
        </authorList>
    </citation>
    <scope>NUCLEOTIDE SEQUENCE [LARGE SCALE GENOMIC DNA]</scope>
    <source>
        <strain evidence="1 2">DSM 18921</strain>
    </source>
</reference>
<dbReference type="EMBL" id="PVEP01000001">
    <property type="protein sequence ID" value="PQV59102.1"/>
    <property type="molecule type" value="Genomic_DNA"/>
</dbReference>
<dbReference type="InterPro" id="IPR032710">
    <property type="entry name" value="NTF2-like_dom_sf"/>
</dbReference>
<dbReference type="NCBIfam" id="TIGR02246">
    <property type="entry name" value="SgcJ/EcaC family oxidoreductase"/>
    <property type="match status" value="1"/>
</dbReference>
<dbReference type="Gene3D" id="3.10.450.50">
    <property type="match status" value="1"/>
</dbReference>
<evidence type="ECO:0000313" key="2">
    <source>
        <dbReference type="Proteomes" id="UP000238338"/>
    </source>
</evidence>
<dbReference type="Proteomes" id="UP000238338">
    <property type="component" value="Unassembled WGS sequence"/>
</dbReference>
<sequence>MTVAAPDHLPRAFAAAWSARDARQIADLFAEDADLLSLTGHWAEGQKAIAETFAGELAGAFLRAKLVTGRVKHRDLAPGVAQVMQRFVLSGILNADGSDAGRVGAILSAVLVEGPQGWAIAAAQFTAEA</sequence>
<evidence type="ECO:0000313" key="1">
    <source>
        <dbReference type="EMBL" id="PQV59102.1"/>
    </source>
</evidence>
<name>A0A2S8SED6_9RHOB</name>
<comment type="caution">
    <text evidence="1">The sequence shown here is derived from an EMBL/GenBank/DDBJ whole genome shotgun (WGS) entry which is preliminary data.</text>
</comment>
<dbReference type="OrthoDB" id="122531at2"/>
<dbReference type="InterPro" id="IPR011944">
    <property type="entry name" value="Steroid_delta5-4_isomerase"/>
</dbReference>
<dbReference type="AlphaFoldDB" id="A0A2S8SED6"/>
<organism evidence="1 2">
    <name type="scientific">Albidovulum denitrificans</name>
    <dbReference type="NCBI Taxonomy" id="404881"/>
    <lineage>
        <taxon>Bacteria</taxon>
        <taxon>Pseudomonadati</taxon>
        <taxon>Pseudomonadota</taxon>
        <taxon>Alphaproteobacteria</taxon>
        <taxon>Rhodobacterales</taxon>
        <taxon>Paracoccaceae</taxon>
        <taxon>Albidovulum</taxon>
    </lineage>
</organism>
<accession>A0A2S8SED6</accession>
<dbReference type="SUPFAM" id="SSF54427">
    <property type="entry name" value="NTF2-like"/>
    <property type="match status" value="1"/>
</dbReference>